<name>A0A2A2SFT1_9SPHN</name>
<comment type="caution">
    <text evidence="1">The sequence shown here is derived from an EMBL/GenBank/DDBJ whole genome shotgun (WGS) entry which is preliminary data.</text>
</comment>
<gene>
    <name evidence="1" type="ORF">CKY28_10675</name>
</gene>
<organism evidence="1 2">
    <name type="scientific">Sphingomonas lenta</name>
    <dbReference type="NCBI Taxonomy" id="1141887"/>
    <lineage>
        <taxon>Bacteria</taxon>
        <taxon>Pseudomonadati</taxon>
        <taxon>Pseudomonadota</taxon>
        <taxon>Alphaproteobacteria</taxon>
        <taxon>Sphingomonadales</taxon>
        <taxon>Sphingomonadaceae</taxon>
        <taxon>Sphingomonas</taxon>
    </lineage>
</organism>
<proteinExistence type="predicted"/>
<evidence type="ECO:0000313" key="1">
    <source>
        <dbReference type="EMBL" id="PAX08050.1"/>
    </source>
</evidence>
<reference evidence="2" key="1">
    <citation type="submission" date="2017-09" db="EMBL/GenBank/DDBJ databases">
        <authorList>
            <person name="Feng G."/>
            <person name="Zhu H."/>
        </authorList>
    </citation>
    <scope>NUCLEOTIDE SEQUENCE [LARGE SCALE GENOMIC DNA]</scope>
    <source>
        <strain evidence="2">1PNM-20</strain>
    </source>
</reference>
<dbReference type="EMBL" id="NSLI01000003">
    <property type="protein sequence ID" value="PAX08050.1"/>
    <property type="molecule type" value="Genomic_DNA"/>
</dbReference>
<evidence type="ECO:0000313" key="2">
    <source>
        <dbReference type="Proteomes" id="UP000218151"/>
    </source>
</evidence>
<protein>
    <submittedName>
        <fullName evidence="1">Uncharacterized protein</fullName>
    </submittedName>
</protein>
<dbReference type="AlphaFoldDB" id="A0A2A2SFT1"/>
<sequence length="70" mass="7321">MNLSPARFDAADPADLAVLLAGVLARQAASRTAAAQARLGRVDGIAGRFGPADGRFNAEAARTLAEWKER</sequence>
<keyword evidence="2" id="KW-1185">Reference proteome</keyword>
<accession>A0A2A2SFT1</accession>
<dbReference type="Proteomes" id="UP000218151">
    <property type="component" value="Unassembled WGS sequence"/>
</dbReference>